<keyword evidence="3" id="KW-1185">Reference proteome</keyword>
<sequence>MYDNRGTLDEQESQSFFLEVEDSVDSSHLHTTRRRKNTGRRNVPWHLKINCCALSKVILCTVILSWIGFIIWQLFEIENEKMKGLSN</sequence>
<evidence type="ECO:0000313" key="2">
    <source>
        <dbReference type="EMBL" id="KAK9722608.1"/>
    </source>
</evidence>
<dbReference type="Proteomes" id="UP001479436">
    <property type="component" value="Unassembled WGS sequence"/>
</dbReference>
<gene>
    <name evidence="2" type="ORF">K7432_002554</name>
</gene>
<organism evidence="2 3">
    <name type="scientific">Basidiobolus ranarum</name>
    <dbReference type="NCBI Taxonomy" id="34480"/>
    <lineage>
        <taxon>Eukaryota</taxon>
        <taxon>Fungi</taxon>
        <taxon>Fungi incertae sedis</taxon>
        <taxon>Zoopagomycota</taxon>
        <taxon>Entomophthoromycotina</taxon>
        <taxon>Basidiobolomycetes</taxon>
        <taxon>Basidiobolales</taxon>
        <taxon>Basidiobolaceae</taxon>
        <taxon>Basidiobolus</taxon>
    </lineage>
</organism>
<comment type="caution">
    <text evidence="2">The sequence shown here is derived from an EMBL/GenBank/DDBJ whole genome shotgun (WGS) entry which is preliminary data.</text>
</comment>
<name>A0ABR2W7V8_9FUNG</name>
<keyword evidence="1" id="KW-0472">Membrane</keyword>
<keyword evidence="1" id="KW-1133">Transmembrane helix</keyword>
<accession>A0ABR2W7V8</accession>
<proteinExistence type="predicted"/>
<feature type="transmembrane region" description="Helical" evidence="1">
    <location>
        <begin position="53"/>
        <end position="75"/>
    </location>
</feature>
<evidence type="ECO:0000256" key="1">
    <source>
        <dbReference type="SAM" id="Phobius"/>
    </source>
</evidence>
<dbReference type="EMBL" id="JASJQH010006945">
    <property type="protein sequence ID" value="KAK9722608.1"/>
    <property type="molecule type" value="Genomic_DNA"/>
</dbReference>
<protein>
    <submittedName>
        <fullName evidence="2">Uncharacterized protein</fullName>
    </submittedName>
</protein>
<evidence type="ECO:0000313" key="3">
    <source>
        <dbReference type="Proteomes" id="UP001479436"/>
    </source>
</evidence>
<keyword evidence="1" id="KW-0812">Transmembrane</keyword>
<reference evidence="2 3" key="1">
    <citation type="submission" date="2023-04" db="EMBL/GenBank/DDBJ databases">
        <title>Genome of Basidiobolus ranarum AG-B5.</title>
        <authorList>
            <person name="Stajich J.E."/>
            <person name="Carter-House D."/>
            <person name="Gryganskyi A."/>
        </authorList>
    </citation>
    <scope>NUCLEOTIDE SEQUENCE [LARGE SCALE GENOMIC DNA]</scope>
    <source>
        <strain evidence="2 3">AG-B5</strain>
    </source>
</reference>